<evidence type="ECO:0000256" key="2">
    <source>
        <dbReference type="ARBA" id="ARBA00022679"/>
    </source>
</evidence>
<evidence type="ECO:0000259" key="4">
    <source>
        <dbReference type="Pfam" id="PF00294"/>
    </source>
</evidence>
<dbReference type="EMBL" id="JAPHNL010000286">
    <property type="protein sequence ID" value="MCX3062907.1"/>
    <property type="molecule type" value="Genomic_DNA"/>
</dbReference>
<reference evidence="5" key="1">
    <citation type="submission" date="2022-10" db="EMBL/GenBank/DDBJ databases">
        <title>Streptomyces beihaiensis sp. nov., a chitin degrading actinobacterium, isolated from shrimp pond soil.</title>
        <authorList>
            <person name="Xie J."/>
            <person name="Shen N."/>
        </authorList>
    </citation>
    <scope>NUCLEOTIDE SEQUENCE</scope>
    <source>
        <strain evidence="5">GXMU-J5</strain>
    </source>
</reference>
<dbReference type="RefSeq" id="WP_266603422.1">
    <property type="nucleotide sequence ID" value="NZ_JAPHNL010000286.1"/>
</dbReference>
<evidence type="ECO:0000256" key="3">
    <source>
        <dbReference type="ARBA" id="ARBA00022777"/>
    </source>
</evidence>
<evidence type="ECO:0000256" key="1">
    <source>
        <dbReference type="ARBA" id="ARBA00010688"/>
    </source>
</evidence>
<accession>A0ABT3U2S5</accession>
<organism evidence="5 6">
    <name type="scientific">Streptomyces beihaiensis</name>
    <dbReference type="NCBI Taxonomy" id="2984495"/>
    <lineage>
        <taxon>Bacteria</taxon>
        <taxon>Bacillati</taxon>
        <taxon>Actinomycetota</taxon>
        <taxon>Actinomycetes</taxon>
        <taxon>Kitasatosporales</taxon>
        <taxon>Streptomycetaceae</taxon>
        <taxon>Streptomyces</taxon>
    </lineage>
</organism>
<evidence type="ECO:0000313" key="6">
    <source>
        <dbReference type="Proteomes" id="UP001163064"/>
    </source>
</evidence>
<dbReference type="GO" id="GO:0016301">
    <property type="term" value="F:kinase activity"/>
    <property type="evidence" value="ECO:0007669"/>
    <property type="project" value="UniProtKB-KW"/>
</dbReference>
<dbReference type="CDD" id="cd01942">
    <property type="entry name" value="ribokinase_group_A"/>
    <property type="match status" value="1"/>
</dbReference>
<comment type="caution">
    <text evidence="5">The sequence shown here is derived from an EMBL/GenBank/DDBJ whole genome shotgun (WGS) entry which is preliminary data.</text>
</comment>
<dbReference type="Gene3D" id="3.40.1190.20">
    <property type="match status" value="1"/>
</dbReference>
<dbReference type="InterPro" id="IPR002173">
    <property type="entry name" value="Carboh/pur_kinase_PfkB_CS"/>
</dbReference>
<evidence type="ECO:0000313" key="5">
    <source>
        <dbReference type="EMBL" id="MCX3062907.1"/>
    </source>
</evidence>
<dbReference type="Pfam" id="PF00294">
    <property type="entry name" value="PfkB"/>
    <property type="match status" value="1"/>
</dbReference>
<dbReference type="PANTHER" id="PTHR43320">
    <property type="entry name" value="SUGAR KINASE"/>
    <property type="match status" value="1"/>
</dbReference>
<keyword evidence="6" id="KW-1185">Reference proteome</keyword>
<dbReference type="InterPro" id="IPR029056">
    <property type="entry name" value="Ribokinase-like"/>
</dbReference>
<gene>
    <name evidence="5" type="ORF">OFY01_24730</name>
</gene>
<name>A0ABT3U2S5_9ACTN</name>
<proteinExistence type="inferred from homology"/>
<feature type="domain" description="Carbohydrate kinase PfkB" evidence="4">
    <location>
        <begin position="32"/>
        <end position="295"/>
    </location>
</feature>
<protein>
    <submittedName>
        <fullName evidence="5">Carbohydrate kinase family protein</fullName>
    </submittedName>
</protein>
<keyword evidence="3 5" id="KW-0418">Kinase</keyword>
<dbReference type="PROSITE" id="PS00583">
    <property type="entry name" value="PFKB_KINASES_1"/>
    <property type="match status" value="1"/>
</dbReference>
<dbReference type="Proteomes" id="UP001163064">
    <property type="component" value="Unassembled WGS sequence"/>
</dbReference>
<dbReference type="PANTHER" id="PTHR43320:SF3">
    <property type="entry name" value="CARBOHYDRATE KINASE PFKB DOMAIN-CONTAINING PROTEIN"/>
    <property type="match status" value="1"/>
</dbReference>
<keyword evidence="2" id="KW-0808">Transferase</keyword>
<dbReference type="InterPro" id="IPR052700">
    <property type="entry name" value="Carb_kinase_PfkB-like"/>
</dbReference>
<comment type="similarity">
    <text evidence="1">Belongs to the carbohydrate kinase PfkB family.</text>
</comment>
<dbReference type="SUPFAM" id="SSF53613">
    <property type="entry name" value="Ribokinase-like"/>
    <property type="match status" value="1"/>
</dbReference>
<sequence length="322" mass="33657">MRIAVTGSIATDHLMTFPGRIADQLLADRLDHVSLSFLVDTLDIRDGGVAANIAYGLARLGHRPLLVGAAGADFAPYGQRLSALGVDISAVHISRTRHTARFLCTTDPDGNQIASFYPGAMTEAAGIDVAAAVRRGGGADLVVIGADDPEAMLRHTRGCRTEGMRFAADPAQQLARLDNAQIRELVEGADHLFTNQYERALLLTKTGWTTEEVLGRVRVWVTTFGAKGSRVERADEPALSITAVPTIEAADPTGVGDAFRAGYLAALATGDDAARCAQTGSALAAHALTCVGTQTYTTNPAHLSALTNAAYGSANLSGGETS</sequence>
<dbReference type="InterPro" id="IPR011611">
    <property type="entry name" value="PfkB_dom"/>
</dbReference>